<evidence type="ECO:0000313" key="2">
    <source>
        <dbReference type="EMBL" id="CAD8198712.1"/>
    </source>
</evidence>
<dbReference type="OrthoDB" id="308960at2759"/>
<proteinExistence type="predicted"/>
<keyword evidence="1" id="KW-0472">Membrane</keyword>
<organism evidence="2 3">
    <name type="scientific">Paramecium pentaurelia</name>
    <dbReference type="NCBI Taxonomy" id="43138"/>
    <lineage>
        <taxon>Eukaryota</taxon>
        <taxon>Sar</taxon>
        <taxon>Alveolata</taxon>
        <taxon>Ciliophora</taxon>
        <taxon>Intramacronucleata</taxon>
        <taxon>Oligohymenophorea</taxon>
        <taxon>Peniculida</taxon>
        <taxon>Parameciidae</taxon>
        <taxon>Paramecium</taxon>
    </lineage>
</organism>
<dbReference type="Proteomes" id="UP000689195">
    <property type="component" value="Unassembled WGS sequence"/>
</dbReference>
<sequence>MYYQCSKCRELVVDQQPCKCDKKWIILIFFVIVKISFIAFCYNLVIRNNVYGIFTFSIFVLGLIALIISFFYCRSNQNDRIPLNMTLLQGQYNPVLVQQNPHVYINQFNIPQPNLQQVGYYQYQNQNIVSQNNQVQIPIKQNS</sequence>
<gene>
    <name evidence="2" type="ORF">PPENT_87.1.T1190138</name>
</gene>
<protein>
    <recommendedName>
        <fullName evidence="4">Transmembrane protein</fullName>
    </recommendedName>
</protein>
<feature type="transmembrane region" description="Helical" evidence="1">
    <location>
        <begin position="51"/>
        <end position="73"/>
    </location>
</feature>
<evidence type="ECO:0000256" key="1">
    <source>
        <dbReference type="SAM" id="Phobius"/>
    </source>
</evidence>
<name>A0A8S1XD34_9CILI</name>
<feature type="transmembrane region" description="Helical" evidence="1">
    <location>
        <begin position="24"/>
        <end position="45"/>
    </location>
</feature>
<accession>A0A8S1XD34</accession>
<evidence type="ECO:0000313" key="3">
    <source>
        <dbReference type="Proteomes" id="UP000689195"/>
    </source>
</evidence>
<keyword evidence="1" id="KW-1133">Transmembrane helix</keyword>
<keyword evidence="1" id="KW-0812">Transmembrane</keyword>
<evidence type="ECO:0008006" key="4">
    <source>
        <dbReference type="Google" id="ProtNLM"/>
    </source>
</evidence>
<reference evidence="2" key="1">
    <citation type="submission" date="2021-01" db="EMBL/GenBank/DDBJ databases">
        <authorList>
            <consortium name="Genoscope - CEA"/>
            <person name="William W."/>
        </authorList>
    </citation>
    <scope>NUCLEOTIDE SEQUENCE</scope>
</reference>
<keyword evidence="3" id="KW-1185">Reference proteome</keyword>
<dbReference type="EMBL" id="CAJJDO010000119">
    <property type="protein sequence ID" value="CAD8198712.1"/>
    <property type="molecule type" value="Genomic_DNA"/>
</dbReference>
<comment type="caution">
    <text evidence="2">The sequence shown here is derived from an EMBL/GenBank/DDBJ whole genome shotgun (WGS) entry which is preliminary data.</text>
</comment>
<dbReference type="AlphaFoldDB" id="A0A8S1XD34"/>